<organism evidence="1 2">
    <name type="scientific">Brassica napus</name>
    <name type="common">Rape</name>
    <dbReference type="NCBI Taxonomy" id="3708"/>
    <lineage>
        <taxon>Eukaryota</taxon>
        <taxon>Viridiplantae</taxon>
        <taxon>Streptophyta</taxon>
        <taxon>Embryophyta</taxon>
        <taxon>Tracheophyta</taxon>
        <taxon>Spermatophyta</taxon>
        <taxon>Magnoliopsida</taxon>
        <taxon>eudicotyledons</taxon>
        <taxon>Gunneridae</taxon>
        <taxon>Pentapetalae</taxon>
        <taxon>rosids</taxon>
        <taxon>malvids</taxon>
        <taxon>Brassicales</taxon>
        <taxon>Brassicaceae</taxon>
        <taxon>Brassiceae</taxon>
        <taxon>Brassica</taxon>
    </lineage>
</organism>
<sequence>MFAELKVRPDCHIRAS</sequence>
<protein>
    <submittedName>
        <fullName evidence="1">BnaA03g11740D protein</fullName>
    </submittedName>
</protein>
<dbReference type="EMBL" id="LK032543">
    <property type="protein sequence ID" value="CDY43027.1"/>
    <property type="molecule type" value="Genomic_DNA"/>
</dbReference>
<evidence type="ECO:0000313" key="2">
    <source>
        <dbReference type="Proteomes" id="UP000028999"/>
    </source>
</evidence>
<accession>A0A078HYS3</accession>
<reference evidence="1 2" key="1">
    <citation type="journal article" date="2014" name="Science">
        <title>Plant genetics. Early allopolyploid evolution in the post-Neolithic Brassica napus oilseed genome.</title>
        <authorList>
            <person name="Chalhoub B."/>
            <person name="Denoeud F."/>
            <person name="Liu S."/>
            <person name="Parkin I.A."/>
            <person name="Tang H."/>
            <person name="Wang X."/>
            <person name="Chiquet J."/>
            <person name="Belcram H."/>
            <person name="Tong C."/>
            <person name="Samans B."/>
            <person name="Correa M."/>
            <person name="Da Silva C."/>
            <person name="Just J."/>
            <person name="Falentin C."/>
            <person name="Koh C.S."/>
            <person name="Le Clainche I."/>
            <person name="Bernard M."/>
            <person name="Bento P."/>
            <person name="Noel B."/>
            <person name="Labadie K."/>
            <person name="Alberti A."/>
            <person name="Charles M."/>
            <person name="Arnaud D."/>
            <person name="Guo H."/>
            <person name="Daviaud C."/>
            <person name="Alamery S."/>
            <person name="Jabbari K."/>
            <person name="Zhao M."/>
            <person name="Edger P.P."/>
            <person name="Chelaifa H."/>
            <person name="Tack D."/>
            <person name="Lassalle G."/>
            <person name="Mestiri I."/>
            <person name="Schnel N."/>
            <person name="Le Paslier M.C."/>
            <person name="Fan G."/>
            <person name="Renault V."/>
            <person name="Bayer P.E."/>
            <person name="Golicz A.A."/>
            <person name="Manoli S."/>
            <person name="Lee T.H."/>
            <person name="Thi V.H."/>
            <person name="Chalabi S."/>
            <person name="Hu Q."/>
            <person name="Fan C."/>
            <person name="Tollenaere R."/>
            <person name="Lu Y."/>
            <person name="Battail C."/>
            <person name="Shen J."/>
            <person name="Sidebottom C.H."/>
            <person name="Wang X."/>
            <person name="Canaguier A."/>
            <person name="Chauveau A."/>
            <person name="Berard A."/>
            <person name="Deniot G."/>
            <person name="Guan M."/>
            <person name="Liu Z."/>
            <person name="Sun F."/>
            <person name="Lim Y.P."/>
            <person name="Lyons E."/>
            <person name="Town C.D."/>
            <person name="Bancroft I."/>
            <person name="Wang X."/>
            <person name="Meng J."/>
            <person name="Ma J."/>
            <person name="Pires J.C."/>
            <person name="King G.J."/>
            <person name="Brunel D."/>
            <person name="Delourme R."/>
            <person name="Renard M."/>
            <person name="Aury J.M."/>
            <person name="Adams K.L."/>
            <person name="Batley J."/>
            <person name="Snowdon R.J."/>
            <person name="Tost J."/>
            <person name="Edwards D."/>
            <person name="Zhou Y."/>
            <person name="Hua W."/>
            <person name="Sharpe A.G."/>
            <person name="Paterson A.H."/>
            <person name="Guan C."/>
            <person name="Wincker P."/>
        </authorList>
    </citation>
    <scope>NUCLEOTIDE SEQUENCE [LARGE SCALE GENOMIC DNA]</scope>
    <source>
        <strain evidence="2">cv. Darmor-bzh</strain>
    </source>
</reference>
<keyword evidence="2" id="KW-1185">Reference proteome</keyword>
<name>A0A078HYS3_BRANA</name>
<dbReference type="PaxDb" id="3708-A0A078HYS3"/>
<dbReference type="AlphaFoldDB" id="A0A078HYS3"/>
<evidence type="ECO:0000313" key="1">
    <source>
        <dbReference type="EMBL" id="CDY43027.1"/>
    </source>
</evidence>
<gene>
    <name evidence="1" type="primary">BnaA03g11740D</name>
    <name evidence="1" type="ORF">GSBRNA2T00075852001</name>
</gene>
<proteinExistence type="predicted"/>
<dbReference type="Proteomes" id="UP000028999">
    <property type="component" value="Unassembled WGS sequence"/>
</dbReference>